<keyword evidence="4 6" id="KW-1133">Transmembrane helix</keyword>
<dbReference type="PANTHER" id="PTHR33529">
    <property type="entry name" value="SLR0882 PROTEIN-RELATED"/>
    <property type="match status" value="1"/>
</dbReference>
<name>A0A1M6QWR9_9AQUI</name>
<dbReference type="STRING" id="381751.SAMN05444391_0429"/>
<dbReference type="PANTHER" id="PTHR33529:SF6">
    <property type="entry name" value="YJGP_YJGQ FAMILY PERMEASE"/>
    <property type="match status" value="1"/>
</dbReference>
<evidence type="ECO:0000256" key="3">
    <source>
        <dbReference type="ARBA" id="ARBA00022692"/>
    </source>
</evidence>
<dbReference type="Pfam" id="PF03739">
    <property type="entry name" value="LptF_LptG"/>
    <property type="match status" value="1"/>
</dbReference>
<keyword evidence="3 6" id="KW-0812">Transmembrane</keyword>
<dbReference type="RefSeq" id="WP_079653600.1">
    <property type="nucleotide sequence ID" value="NZ_LT670846.1"/>
</dbReference>
<sequence>MLWIYLSRKVLRLAFLLSFIFSLAILVIQFFRIGEFIFSFSLESSLLYLTAFLLNLFAYFFPTSLLVSIGFTFFELKEHRKLEVIQSFGVSPFKLISRLFILLLPFLFLMGVCGHVLTDQHVSFLRKYLMLKNYVNFIFSVPIRTFSSFSDATVYIKDKEGQVLKDVMFKLKDRVVYAHRATIEQNTVSFQEGSLLLLEDNKFYSVKFGRYTLELNSLLEVSFDKKKLKRDKLLNLINYTITLVLMPVFLFLIHTRVRHISQFYYLTTIALLIYHGLLLLIRQAA</sequence>
<keyword evidence="2" id="KW-1003">Cell membrane</keyword>
<dbReference type="AlphaFoldDB" id="A0A1M6QWR9"/>
<dbReference type="Proteomes" id="UP000189810">
    <property type="component" value="Chromosome I"/>
</dbReference>
<protein>
    <submittedName>
        <fullName evidence="7">Predicted permease YjgP/YjgQ family protein</fullName>
    </submittedName>
</protein>
<evidence type="ECO:0000256" key="2">
    <source>
        <dbReference type="ARBA" id="ARBA00022475"/>
    </source>
</evidence>
<keyword evidence="5 6" id="KW-0472">Membrane</keyword>
<feature type="transmembrane region" description="Helical" evidence="6">
    <location>
        <begin position="12"/>
        <end position="34"/>
    </location>
</feature>
<dbReference type="GO" id="GO:0043190">
    <property type="term" value="C:ATP-binding cassette (ABC) transporter complex"/>
    <property type="evidence" value="ECO:0007669"/>
    <property type="project" value="TreeGrafter"/>
</dbReference>
<evidence type="ECO:0000313" key="7">
    <source>
        <dbReference type="EMBL" id="SHK24681.1"/>
    </source>
</evidence>
<dbReference type="GO" id="GO:0015920">
    <property type="term" value="P:lipopolysaccharide transport"/>
    <property type="evidence" value="ECO:0007669"/>
    <property type="project" value="TreeGrafter"/>
</dbReference>
<keyword evidence="8" id="KW-1185">Reference proteome</keyword>
<evidence type="ECO:0000256" key="5">
    <source>
        <dbReference type="ARBA" id="ARBA00023136"/>
    </source>
</evidence>
<dbReference type="EMBL" id="LT670846">
    <property type="protein sequence ID" value="SHK24681.1"/>
    <property type="molecule type" value="Genomic_DNA"/>
</dbReference>
<proteinExistence type="predicted"/>
<feature type="transmembrane region" description="Helical" evidence="6">
    <location>
        <begin position="263"/>
        <end position="281"/>
    </location>
</feature>
<gene>
    <name evidence="7" type="ORF">SAMN05444391_0429</name>
</gene>
<evidence type="ECO:0000256" key="6">
    <source>
        <dbReference type="SAM" id="Phobius"/>
    </source>
</evidence>
<evidence type="ECO:0000256" key="4">
    <source>
        <dbReference type="ARBA" id="ARBA00022989"/>
    </source>
</evidence>
<feature type="transmembrane region" description="Helical" evidence="6">
    <location>
        <begin position="95"/>
        <end position="117"/>
    </location>
</feature>
<feature type="transmembrane region" description="Helical" evidence="6">
    <location>
        <begin position="236"/>
        <end position="257"/>
    </location>
</feature>
<organism evidence="7 8">
    <name type="scientific">Thermocrinis minervae</name>
    <dbReference type="NCBI Taxonomy" id="381751"/>
    <lineage>
        <taxon>Bacteria</taxon>
        <taxon>Pseudomonadati</taxon>
        <taxon>Aquificota</taxon>
        <taxon>Aquificia</taxon>
        <taxon>Aquificales</taxon>
        <taxon>Aquificaceae</taxon>
        <taxon>Thermocrinis</taxon>
    </lineage>
</organism>
<accession>A0A1M6QWR9</accession>
<comment type="subcellular location">
    <subcellularLocation>
        <location evidence="1">Cell membrane</location>
        <topology evidence="1">Multi-pass membrane protein</topology>
    </subcellularLocation>
</comment>
<evidence type="ECO:0000256" key="1">
    <source>
        <dbReference type="ARBA" id="ARBA00004651"/>
    </source>
</evidence>
<dbReference type="OrthoDB" id="11987at2"/>
<reference evidence="7 8" key="1">
    <citation type="submission" date="2016-11" db="EMBL/GenBank/DDBJ databases">
        <authorList>
            <person name="Jaros S."/>
            <person name="Januszkiewicz K."/>
            <person name="Wedrychowicz H."/>
        </authorList>
    </citation>
    <scope>NUCLEOTIDE SEQUENCE [LARGE SCALE GENOMIC DNA]</scope>
    <source>
        <strain evidence="7 8">DSM 19557</strain>
    </source>
</reference>
<dbReference type="InterPro" id="IPR005495">
    <property type="entry name" value="LptG/LptF_permease"/>
</dbReference>
<feature type="transmembrane region" description="Helical" evidence="6">
    <location>
        <begin position="46"/>
        <end position="74"/>
    </location>
</feature>
<evidence type="ECO:0000313" key="8">
    <source>
        <dbReference type="Proteomes" id="UP000189810"/>
    </source>
</evidence>